<dbReference type="eggNOG" id="KOG0725">
    <property type="taxonomic scope" value="Eukaryota"/>
</dbReference>
<dbReference type="STRING" id="88036.D8RGK2"/>
<dbReference type="SUPFAM" id="SSF51735">
    <property type="entry name" value="NAD(P)-binding Rossmann-fold domains"/>
    <property type="match status" value="1"/>
</dbReference>
<dbReference type="InterPro" id="IPR036291">
    <property type="entry name" value="NAD(P)-bd_dom_sf"/>
</dbReference>
<dbReference type="GO" id="GO:0016491">
    <property type="term" value="F:oxidoreductase activity"/>
    <property type="evidence" value="ECO:0007669"/>
    <property type="project" value="UniProtKB-KW"/>
</dbReference>
<dbReference type="PRINTS" id="PR00080">
    <property type="entry name" value="SDRFAMILY"/>
</dbReference>
<dbReference type="PROSITE" id="PS00061">
    <property type="entry name" value="ADH_SHORT"/>
    <property type="match status" value="1"/>
</dbReference>
<evidence type="ECO:0000313" key="4">
    <source>
        <dbReference type="Proteomes" id="UP000001514"/>
    </source>
</evidence>
<dbReference type="OMA" id="AMIPANN"/>
<dbReference type="KEGG" id="smo:SELMODRAFT_93705"/>
<dbReference type="PANTHER" id="PTHR43180:SF30">
    <property type="entry name" value="MOMILACTONE A SYNTHASE"/>
    <property type="match status" value="1"/>
</dbReference>
<dbReference type="FunFam" id="3.40.50.720:FF:000084">
    <property type="entry name" value="Short-chain dehydrogenase reductase"/>
    <property type="match status" value="1"/>
</dbReference>
<dbReference type="InterPro" id="IPR002347">
    <property type="entry name" value="SDR_fam"/>
</dbReference>
<dbReference type="Gramene" id="EFJ28612">
    <property type="protein sequence ID" value="EFJ28612"/>
    <property type="gene ID" value="SELMODRAFT_93705"/>
</dbReference>
<proteinExistence type="inferred from homology"/>
<keyword evidence="2" id="KW-0560">Oxidoreductase</keyword>
<dbReference type="Pfam" id="PF13561">
    <property type="entry name" value="adh_short_C2"/>
    <property type="match status" value="1"/>
</dbReference>
<comment type="similarity">
    <text evidence="1">Belongs to the short-chain dehydrogenases/reductases (SDR) family.</text>
</comment>
<dbReference type="Proteomes" id="UP000001514">
    <property type="component" value="Unassembled WGS sequence"/>
</dbReference>
<dbReference type="PANTHER" id="PTHR43180">
    <property type="entry name" value="3-OXOACYL-(ACYL-CARRIER-PROTEIN) REDUCTASE (AFU_ORTHOLOGUE AFUA_6G11210)"/>
    <property type="match status" value="1"/>
</dbReference>
<dbReference type="OrthoDB" id="294295at2759"/>
<dbReference type="AlphaFoldDB" id="D8RGK2"/>
<accession>D8RGK2</accession>
<dbReference type="Gene3D" id="3.40.50.720">
    <property type="entry name" value="NAD(P)-binding Rossmann-like Domain"/>
    <property type="match status" value="1"/>
</dbReference>
<protein>
    <submittedName>
        <fullName evidence="3">Uncharacterized protein</fullName>
    </submittedName>
</protein>
<dbReference type="PRINTS" id="PR00081">
    <property type="entry name" value="GDHRDH"/>
</dbReference>
<dbReference type="InterPro" id="IPR020904">
    <property type="entry name" value="Sc_DH/Rdtase_CS"/>
</dbReference>
<reference evidence="3 4" key="1">
    <citation type="journal article" date="2011" name="Science">
        <title>The Selaginella genome identifies genetic changes associated with the evolution of vascular plants.</title>
        <authorList>
            <person name="Banks J.A."/>
            <person name="Nishiyama T."/>
            <person name="Hasebe M."/>
            <person name="Bowman J.L."/>
            <person name="Gribskov M."/>
            <person name="dePamphilis C."/>
            <person name="Albert V.A."/>
            <person name="Aono N."/>
            <person name="Aoyama T."/>
            <person name="Ambrose B.A."/>
            <person name="Ashton N.W."/>
            <person name="Axtell M.J."/>
            <person name="Barker E."/>
            <person name="Barker M.S."/>
            <person name="Bennetzen J.L."/>
            <person name="Bonawitz N.D."/>
            <person name="Chapple C."/>
            <person name="Cheng C."/>
            <person name="Correa L.G."/>
            <person name="Dacre M."/>
            <person name="DeBarry J."/>
            <person name="Dreyer I."/>
            <person name="Elias M."/>
            <person name="Engstrom E.M."/>
            <person name="Estelle M."/>
            <person name="Feng L."/>
            <person name="Finet C."/>
            <person name="Floyd S.K."/>
            <person name="Frommer W.B."/>
            <person name="Fujita T."/>
            <person name="Gramzow L."/>
            <person name="Gutensohn M."/>
            <person name="Harholt J."/>
            <person name="Hattori M."/>
            <person name="Heyl A."/>
            <person name="Hirai T."/>
            <person name="Hiwatashi Y."/>
            <person name="Ishikawa M."/>
            <person name="Iwata M."/>
            <person name="Karol K.G."/>
            <person name="Koehler B."/>
            <person name="Kolukisaoglu U."/>
            <person name="Kubo M."/>
            <person name="Kurata T."/>
            <person name="Lalonde S."/>
            <person name="Li K."/>
            <person name="Li Y."/>
            <person name="Litt A."/>
            <person name="Lyons E."/>
            <person name="Manning G."/>
            <person name="Maruyama T."/>
            <person name="Michael T.P."/>
            <person name="Mikami K."/>
            <person name="Miyazaki S."/>
            <person name="Morinaga S."/>
            <person name="Murata T."/>
            <person name="Mueller-Roeber B."/>
            <person name="Nelson D.R."/>
            <person name="Obara M."/>
            <person name="Oguri Y."/>
            <person name="Olmstead R.G."/>
            <person name="Onodera N."/>
            <person name="Petersen B.L."/>
            <person name="Pils B."/>
            <person name="Prigge M."/>
            <person name="Rensing S.A."/>
            <person name="Riano-Pachon D.M."/>
            <person name="Roberts A.W."/>
            <person name="Sato Y."/>
            <person name="Scheller H.V."/>
            <person name="Schulz B."/>
            <person name="Schulz C."/>
            <person name="Shakirov E.V."/>
            <person name="Shibagaki N."/>
            <person name="Shinohara N."/>
            <person name="Shippen D.E."/>
            <person name="Soerensen I."/>
            <person name="Sotooka R."/>
            <person name="Sugimoto N."/>
            <person name="Sugita M."/>
            <person name="Sumikawa N."/>
            <person name="Tanurdzic M."/>
            <person name="Theissen G."/>
            <person name="Ulvskov P."/>
            <person name="Wakazuki S."/>
            <person name="Weng J.K."/>
            <person name="Willats W.W."/>
            <person name="Wipf D."/>
            <person name="Wolf P.G."/>
            <person name="Yang L."/>
            <person name="Zimmer A.D."/>
            <person name="Zhu Q."/>
            <person name="Mitros T."/>
            <person name="Hellsten U."/>
            <person name="Loque D."/>
            <person name="Otillar R."/>
            <person name="Salamov A."/>
            <person name="Schmutz J."/>
            <person name="Shapiro H."/>
            <person name="Lindquist E."/>
            <person name="Lucas S."/>
            <person name="Rokhsar D."/>
            <person name="Grigoriev I.V."/>
        </authorList>
    </citation>
    <scope>NUCLEOTIDE SEQUENCE [LARGE SCALE GENOMIC DNA]</scope>
</reference>
<evidence type="ECO:0000313" key="3">
    <source>
        <dbReference type="EMBL" id="EFJ28612.1"/>
    </source>
</evidence>
<keyword evidence="4" id="KW-1185">Reference proteome</keyword>
<dbReference type="HOGENOM" id="CLU_010194_1_0_1"/>
<evidence type="ECO:0000256" key="2">
    <source>
        <dbReference type="ARBA" id="ARBA00023002"/>
    </source>
</evidence>
<gene>
    <name evidence="3" type="ORF">SELMODRAFT_93705</name>
</gene>
<evidence type="ECO:0000256" key="1">
    <source>
        <dbReference type="ARBA" id="ARBA00006484"/>
    </source>
</evidence>
<organism evidence="4">
    <name type="scientific">Selaginella moellendorffii</name>
    <name type="common">Spikemoss</name>
    <dbReference type="NCBI Taxonomy" id="88036"/>
    <lineage>
        <taxon>Eukaryota</taxon>
        <taxon>Viridiplantae</taxon>
        <taxon>Streptophyta</taxon>
        <taxon>Embryophyta</taxon>
        <taxon>Tracheophyta</taxon>
        <taxon>Lycopodiopsida</taxon>
        <taxon>Selaginellales</taxon>
        <taxon>Selaginellaceae</taxon>
        <taxon>Selaginella</taxon>
    </lineage>
</organism>
<name>D8RGK2_SELML</name>
<dbReference type="EMBL" id="GL377579">
    <property type="protein sequence ID" value="EFJ28612.1"/>
    <property type="molecule type" value="Genomic_DNA"/>
</dbReference>
<dbReference type="InParanoid" id="D8RGK2"/>
<sequence length="282" mass="30133">MLTLCDLYRLDGRVAIITGGASGIGATTAKLFASQGAKVVVADIQDEKGSALVKDLGPNSRYFHCDVSCEDQVSACVEFATSTYGKTLDIMFNNAGVVDAGKPEQAFLRITDIDASSFDHVCSVNVKGTLFGVKHAAKAMISSTDSMRCILNMCSISAVVAQRTYHSYTISKHAIIGITKTAASELGRHGIRVNCISPVGIITPLLTKLLQKLQPTLTSEQIQEAYVCNSELAGTKLEVEDVANAALFLCSQDAKYISGHNLVLDGGLSASRPFDPFRNPYE</sequence>